<accession>A0AAV1W8K6</accession>
<keyword evidence="10" id="KW-0862">Zinc</keyword>
<comment type="subcellular location">
    <subcellularLocation>
        <location evidence="2">Membrane</location>
        <topology evidence="2">Single-pass membrane protein</topology>
    </subcellularLocation>
</comment>
<dbReference type="SUPFAM" id="SSF57850">
    <property type="entry name" value="RING/U-box"/>
    <property type="match status" value="1"/>
</dbReference>
<comment type="pathway">
    <text evidence="3">Protein modification; protein ubiquitination.</text>
</comment>
<comment type="similarity">
    <text evidence="13">Belongs to the RING-type zinc finger family. ATL subfamily.</text>
</comment>
<comment type="catalytic activity">
    <reaction evidence="1">
        <text>S-ubiquitinyl-[E2 ubiquitin-conjugating enzyme]-L-cysteine + [acceptor protein]-L-lysine = [E2 ubiquitin-conjugating enzyme]-L-cysteine + N(6)-ubiquitinyl-[acceptor protein]-L-lysine.</text>
        <dbReference type="EC" id="2.3.2.27"/>
    </reaction>
</comment>
<evidence type="ECO:0000256" key="4">
    <source>
        <dbReference type="ARBA" id="ARBA00012483"/>
    </source>
</evidence>
<reference evidence="18 19" key="1">
    <citation type="submission" date="2024-03" db="EMBL/GenBank/DDBJ databases">
        <authorList>
            <person name="Martinez-Hernandez J."/>
        </authorList>
    </citation>
    <scope>NUCLEOTIDE SEQUENCE [LARGE SCALE GENOMIC DNA]</scope>
</reference>
<proteinExistence type="inferred from homology"/>
<dbReference type="EC" id="2.3.2.27" evidence="4"/>
<dbReference type="Gene3D" id="3.30.40.10">
    <property type="entry name" value="Zinc/RING finger domain, C3HC4 (zinc finger)"/>
    <property type="match status" value="1"/>
</dbReference>
<dbReference type="AlphaFoldDB" id="A0AAV1W8K6"/>
<evidence type="ECO:0000256" key="8">
    <source>
        <dbReference type="ARBA" id="ARBA00022771"/>
    </source>
</evidence>
<keyword evidence="6 16" id="KW-0812">Transmembrane</keyword>
<evidence type="ECO:0000256" key="15">
    <source>
        <dbReference type="SAM" id="MobiDB-lite"/>
    </source>
</evidence>
<gene>
    <name evidence="18" type="ORF">LLUT_LOCUS6638</name>
</gene>
<dbReference type="PANTHER" id="PTHR46913">
    <property type="entry name" value="RING-H2 FINGER PROTEIN ATL16"/>
    <property type="match status" value="1"/>
</dbReference>
<evidence type="ECO:0000256" key="12">
    <source>
        <dbReference type="ARBA" id="ARBA00023136"/>
    </source>
</evidence>
<dbReference type="SMART" id="SM00184">
    <property type="entry name" value="RING"/>
    <property type="match status" value="1"/>
</dbReference>
<sequence length="355" mass="40463">MLLHIKRKPPPPTTAKFLDNFAPPPPDNTVKNIMFDKFLALVVMVLVVTFFLLIFIAIYNRQRTEQMFRARLERTIPIGGSNLRRRGLDPEIIETFPTFIYSTVKSLKIGMTTLECAVCINEFQDDETLRLIPVCNHVFHPECIDSWLAHHSTCPVCRANLSSTNNKDISIQIPNNPEPEPNPVQVDEDNNNNDSVREATFIKGSPKLNINNSVHQNRSPLSRAKGFSFKNLFPRSHTTGHSLVQLGENLERFTLRLPEEVRNQLVTTKLRSTKSWCVRLTPESSERRGRRTRSIDFGRGRSYMERFARSDRKGFNCMGRDGSSKATESNKDVGERSSDQLFPKKLGTSILFIDG</sequence>
<evidence type="ECO:0000256" key="6">
    <source>
        <dbReference type="ARBA" id="ARBA00022692"/>
    </source>
</evidence>
<dbReference type="InterPro" id="IPR013083">
    <property type="entry name" value="Znf_RING/FYVE/PHD"/>
</dbReference>
<organism evidence="18 19">
    <name type="scientific">Lupinus luteus</name>
    <name type="common">European yellow lupine</name>
    <dbReference type="NCBI Taxonomy" id="3873"/>
    <lineage>
        <taxon>Eukaryota</taxon>
        <taxon>Viridiplantae</taxon>
        <taxon>Streptophyta</taxon>
        <taxon>Embryophyta</taxon>
        <taxon>Tracheophyta</taxon>
        <taxon>Spermatophyta</taxon>
        <taxon>Magnoliopsida</taxon>
        <taxon>eudicotyledons</taxon>
        <taxon>Gunneridae</taxon>
        <taxon>Pentapetalae</taxon>
        <taxon>rosids</taxon>
        <taxon>fabids</taxon>
        <taxon>Fabales</taxon>
        <taxon>Fabaceae</taxon>
        <taxon>Papilionoideae</taxon>
        <taxon>50 kb inversion clade</taxon>
        <taxon>genistoids sensu lato</taxon>
        <taxon>core genistoids</taxon>
        <taxon>Genisteae</taxon>
        <taxon>Lupinus</taxon>
    </lineage>
</organism>
<evidence type="ECO:0000256" key="3">
    <source>
        <dbReference type="ARBA" id="ARBA00004906"/>
    </source>
</evidence>
<evidence type="ECO:0000259" key="17">
    <source>
        <dbReference type="PROSITE" id="PS50089"/>
    </source>
</evidence>
<evidence type="ECO:0000256" key="2">
    <source>
        <dbReference type="ARBA" id="ARBA00004167"/>
    </source>
</evidence>
<dbReference type="InterPro" id="IPR044600">
    <property type="entry name" value="ATL1/ATL16-like"/>
</dbReference>
<protein>
    <recommendedName>
        <fullName evidence="4">RING-type E3 ubiquitin transferase</fullName>
        <ecNumber evidence="4">2.3.2.27</ecNumber>
    </recommendedName>
</protein>
<feature type="domain" description="RING-type" evidence="17">
    <location>
        <begin position="116"/>
        <end position="158"/>
    </location>
</feature>
<keyword evidence="5" id="KW-0808">Transferase</keyword>
<evidence type="ECO:0000256" key="10">
    <source>
        <dbReference type="ARBA" id="ARBA00022833"/>
    </source>
</evidence>
<comment type="caution">
    <text evidence="18">The sequence shown here is derived from an EMBL/GenBank/DDBJ whole genome shotgun (WGS) entry which is preliminary data.</text>
</comment>
<evidence type="ECO:0000256" key="16">
    <source>
        <dbReference type="SAM" id="Phobius"/>
    </source>
</evidence>
<evidence type="ECO:0000256" key="9">
    <source>
        <dbReference type="ARBA" id="ARBA00022786"/>
    </source>
</evidence>
<keyword evidence="7" id="KW-0479">Metal-binding</keyword>
<evidence type="ECO:0000256" key="11">
    <source>
        <dbReference type="ARBA" id="ARBA00022989"/>
    </source>
</evidence>
<dbReference type="PROSITE" id="PS50089">
    <property type="entry name" value="ZF_RING_2"/>
    <property type="match status" value="1"/>
</dbReference>
<evidence type="ECO:0000313" key="19">
    <source>
        <dbReference type="Proteomes" id="UP001497480"/>
    </source>
</evidence>
<keyword evidence="11 16" id="KW-1133">Transmembrane helix</keyword>
<evidence type="ECO:0000256" key="13">
    <source>
        <dbReference type="ARBA" id="ARBA00024209"/>
    </source>
</evidence>
<feature type="region of interest" description="Disordered" evidence="15">
    <location>
        <begin position="314"/>
        <end position="339"/>
    </location>
</feature>
<keyword evidence="12 16" id="KW-0472">Membrane</keyword>
<evidence type="ECO:0000256" key="1">
    <source>
        <dbReference type="ARBA" id="ARBA00000900"/>
    </source>
</evidence>
<dbReference type="EMBL" id="CAXHTB010000004">
    <property type="protein sequence ID" value="CAL0305578.1"/>
    <property type="molecule type" value="Genomic_DNA"/>
</dbReference>
<evidence type="ECO:0000256" key="14">
    <source>
        <dbReference type="PROSITE-ProRule" id="PRU00175"/>
    </source>
</evidence>
<dbReference type="GO" id="GO:0016567">
    <property type="term" value="P:protein ubiquitination"/>
    <property type="evidence" value="ECO:0007669"/>
    <property type="project" value="InterPro"/>
</dbReference>
<name>A0AAV1W8K6_LUPLU</name>
<evidence type="ECO:0000256" key="5">
    <source>
        <dbReference type="ARBA" id="ARBA00022679"/>
    </source>
</evidence>
<feature type="compositionally biased region" description="Basic and acidic residues" evidence="15">
    <location>
        <begin position="328"/>
        <end position="338"/>
    </location>
</feature>
<dbReference type="InterPro" id="IPR001841">
    <property type="entry name" value="Znf_RING"/>
</dbReference>
<evidence type="ECO:0000256" key="7">
    <source>
        <dbReference type="ARBA" id="ARBA00022723"/>
    </source>
</evidence>
<dbReference type="CDD" id="cd16461">
    <property type="entry name" value="RING-H2_EL5-like"/>
    <property type="match status" value="1"/>
</dbReference>
<dbReference type="PANTHER" id="PTHR46913:SF1">
    <property type="entry name" value="RING-H2 FINGER PROTEIN ATL16"/>
    <property type="match status" value="1"/>
</dbReference>
<dbReference type="GO" id="GO:0016020">
    <property type="term" value="C:membrane"/>
    <property type="evidence" value="ECO:0007669"/>
    <property type="project" value="UniProtKB-SubCell"/>
</dbReference>
<evidence type="ECO:0000313" key="18">
    <source>
        <dbReference type="EMBL" id="CAL0305578.1"/>
    </source>
</evidence>
<keyword evidence="9" id="KW-0833">Ubl conjugation pathway</keyword>
<keyword evidence="19" id="KW-1185">Reference proteome</keyword>
<dbReference type="GO" id="GO:0008270">
    <property type="term" value="F:zinc ion binding"/>
    <property type="evidence" value="ECO:0007669"/>
    <property type="project" value="UniProtKB-KW"/>
</dbReference>
<dbReference type="FunFam" id="3.30.40.10:FF:000187">
    <property type="entry name" value="E3 ubiquitin-protein ligase ATL6"/>
    <property type="match status" value="1"/>
</dbReference>
<keyword evidence="8 14" id="KW-0863">Zinc-finger</keyword>
<dbReference type="Proteomes" id="UP001497480">
    <property type="component" value="Unassembled WGS sequence"/>
</dbReference>
<feature type="transmembrane region" description="Helical" evidence="16">
    <location>
        <begin position="38"/>
        <end position="59"/>
    </location>
</feature>
<dbReference type="GO" id="GO:0061630">
    <property type="term" value="F:ubiquitin protein ligase activity"/>
    <property type="evidence" value="ECO:0007669"/>
    <property type="project" value="UniProtKB-EC"/>
</dbReference>
<dbReference type="Pfam" id="PF13639">
    <property type="entry name" value="zf-RING_2"/>
    <property type="match status" value="1"/>
</dbReference>